<feature type="region of interest" description="Disordered" evidence="1">
    <location>
        <begin position="1"/>
        <end position="92"/>
    </location>
</feature>
<protein>
    <submittedName>
        <fullName evidence="2">Uncharacterized protein</fullName>
    </submittedName>
</protein>
<evidence type="ECO:0000313" key="3">
    <source>
        <dbReference type="Proteomes" id="UP001418222"/>
    </source>
</evidence>
<feature type="compositionally biased region" description="Basic residues" evidence="1">
    <location>
        <begin position="61"/>
        <end position="79"/>
    </location>
</feature>
<organism evidence="2 3">
    <name type="scientific">Platanthera zijinensis</name>
    <dbReference type="NCBI Taxonomy" id="2320716"/>
    <lineage>
        <taxon>Eukaryota</taxon>
        <taxon>Viridiplantae</taxon>
        <taxon>Streptophyta</taxon>
        <taxon>Embryophyta</taxon>
        <taxon>Tracheophyta</taxon>
        <taxon>Spermatophyta</taxon>
        <taxon>Magnoliopsida</taxon>
        <taxon>Liliopsida</taxon>
        <taxon>Asparagales</taxon>
        <taxon>Orchidaceae</taxon>
        <taxon>Orchidoideae</taxon>
        <taxon>Orchideae</taxon>
        <taxon>Orchidinae</taxon>
        <taxon>Platanthera</taxon>
    </lineage>
</organism>
<evidence type="ECO:0000313" key="2">
    <source>
        <dbReference type="EMBL" id="KAK8957862.1"/>
    </source>
</evidence>
<dbReference type="Proteomes" id="UP001418222">
    <property type="component" value="Unassembled WGS sequence"/>
</dbReference>
<keyword evidence="3" id="KW-1185">Reference proteome</keyword>
<dbReference type="AlphaFoldDB" id="A0AAP0C4Q7"/>
<name>A0AAP0C4Q7_9ASPA</name>
<proteinExistence type="predicted"/>
<evidence type="ECO:0000256" key="1">
    <source>
        <dbReference type="SAM" id="MobiDB-lite"/>
    </source>
</evidence>
<accession>A0AAP0C4Q7</accession>
<comment type="caution">
    <text evidence="2">The sequence shown here is derived from an EMBL/GenBank/DDBJ whole genome shotgun (WGS) entry which is preliminary data.</text>
</comment>
<reference evidence="2 3" key="1">
    <citation type="journal article" date="2022" name="Nat. Plants">
        <title>Genomes of leafy and leafless Platanthera orchids illuminate the evolution of mycoheterotrophy.</title>
        <authorList>
            <person name="Li M.H."/>
            <person name="Liu K.W."/>
            <person name="Li Z."/>
            <person name="Lu H.C."/>
            <person name="Ye Q.L."/>
            <person name="Zhang D."/>
            <person name="Wang J.Y."/>
            <person name="Li Y.F."/>
            <person name="Zhong Z.M."/>
            <person name="Liu X."/>
            <person name="Yu X."/>
            <person name="Liu D.K."/>
            <person name="Tu X.D."/>
            <person name="Liu B."/>
            <person name="Hao Y."/>
            <person name="Liao X.Y."/>
            <person name="Jiang Y.T."/>
            <person name="Sun W.H."/>
            <person name="Chen J."/>
            <person name="Chen Y.Q."/>
            <person name="Ai Y."/>
            <person name="Zhai J.W."/>
            <person name="Wu S.S."/>
            <person name="Zhou Z."/>
            <person name="Hsiao Y.Y."/>
            <person name="Wu W.L."/>
            <person name="Chen Y.Y."/>
            <person name="Lin Y.F."/>
            <person name="Hsu J.L."/>
            <person name="Li C.Y."/>
            <person name="Wang Z.W."/>
            <person name="Zhao X."/>
            <person name="Zhong W.Y."/>
            <person name="Ma X.K."/>
            <person name="Ma L."/>
            <person name="Huang J."/>
            <person name="Chen G.Z."/>
            <person name="Huang M.Z."/>
            <person name="Huang L."/>
            <person name="Peng D.H."/>
            <person name="Luo Y.B."/>
            <person name="Zou S.Q."/>
            <person name="Chen S.P."/>
            <person name="Lan S."/>
            <person name="Tsai W.C."/>
            <person name="Van de Peer Y."/>
            <person name="Liu Z.J."/>
        </authorList>
    </citation>
    <scope>NUCLEOTIDE SEQUENCE [LARGE SCALE GENOMIC DNA]</scope>
    <source>
        <strain evidence="2">Lor287</strain>
    </source>
</reference>
<gene>
    <name evidence="2" type="ORF">KSP39_PZI000570</name>
</gene>
<sequence length="168" mass="18847">MRRRGVPASLPAVRHSALQPHERDYNGPQPTPAGRRLCASQSHASSREGPRPRGAIVSTRTGRRRVSRMHGRCRGRHPGRPQLLGPTVGHPGRPHLATAQLRQQGDADCLPASSPEKKHRLPSAYNRFMRQAQRLGWPWLASPIETDPVSPRLLDDEYSMLLRLAYRL</sequence>
<dbReference type="EMBL" id="JBBWWQ010000001">
    <property type="protein sequence ID" value="KAK8957862.1"/>
    <property type="molecule type" value="Genomic_DNA"/>
</dbReference>